<dbReference type="GO" id="GO:0008758">
    <property type="term" value="F:UDP-2,3-diacylglucosamine hydrolase activity"/>
    <property type="evidence" value="ECO:0007669"/>
    <property type="project" value="UniProtKB-UniRule"/>
</dbReference>
<evidence type="ECO:0000256" key="9">
    <source>
        <dbReference type="ARBA" id="ARBA00023211"/>
    </source>
</evidence>
<proteinExistence type="inferred from homology"/>
<protein>
    <recommendedName>
        <fullName evidence="10">UDP-2,3-diacylglucosamine hydrolase</fullName>
        <ecNumber evidence="10">3.6.1.54</ecNumber>
    </recommendedName>
    <alternativeName>
        <fullName evidence="10">UDP-2,3-diacylglucosamine diphosphatase</fullName>
    </alternativeName>
</protein>
<feature type="binding site" evidence="10">
    <location>
        <position position="123"/>
    </location>
    <ligand>
        <name>substrate</name>
    </ligand>
</feature>
<evidence type="ECO:0000256" key="8">
    <source>
        <dbReference type="ARBA" id="ARBA00023136"/>
    </source>
</evidence>
<feature type="binding site" evidence="10">
    <location>
        <position position="41"/>
    </location>
    <ligand>
        <name>Mn(2+)</name>
        <dbReference type="ChEBI" id="CHEBI:29035"/>
        <label>2</label>
    </ligand>
</feature>
<keyword evidence="9 10" id="KW-0464">Manganese</keyword>
<dbReference type="AlphaFoldDB" id="A0A1F6TE61"/>
<feature type="binding site" evidence="10">
    <location>
        <position position="168"/>
    </location>
    <ligand>
        <name>substrate</name>
    </ligand>
</feature>
<feature type="domain" description="Calcineurin-like phosphoesterase" evidence="11">
    <location>
        <begin position="2"/>
        <end position="200"/>
    </location>
</feature>
<dbReference type="EMBL" id="MFSS01000059">
    <property type="protein sequence ID" value="OGI43355.1"/>
    <property type="molecule type" value="Genomic_DNA"/>
</dbReference>
<dbReference type="GO" id="GO:0030145">
    <property type="term" value="F:manganese ion binding"/>
    <property type="evidence" value="ECO:0007669"/>
    <property type="project" value="UniProtKB-UniRule"/>
</dbReference>
<feature type="binding site" evidence="10">
    <location>
        <position position="196"/>
    </location>
    <ligand>
        <name>substrate</name>
    </ligand>
</feature>
<dbReference type="PANTHER" id="PTHR34990:SF1">
    <property type="entry name" value="UDP-2,3-DIACYLGLUCOSAMINE HYDROLASE"/>
    <property type="match status" value="1"/>
</dbReference>
<feature type="binding site" evidence="10">
    <location>
        <begin position="80"/>
        <end position="81"/>
    </location>
    <ligand>
        <name>substrate</name>
    </ligand>
</feature>
<evidence type="ECO:0000256" key="6">
    <source>
        <dbReference type="ARBA" id="ARBA00022801"/>
    </source>
</evidence>
<organism evidence="12 13">
    <name type="scientific">Candidatus Muproteobacteria bacterium RBG_16_64_11</name>
    <dbReference type="NCBI Taxonomy" id="1817758"/>
    <lineage>
        <taxon>Bacteria</taxon>
        <taxon>Pseudomonadati</taxon>
        <taxon>Pseudomonadota</taxon>
        <taxon>Candidatus Muproteobacteria</taxon>
    </lineage>
</organism>
<keyword evidence="3 10" id="KW-0997">Cell inner membrane</keyword>
<evidence type="ECO:0000313" key="12">
    <source>
        <dbReference type="EMBL" id="OGI43355.1"/>
    </source>
</evidence>
<keyword evidence="2 10" id="KW-0444">Lipid biosynthesis</keyword>
<dbReference type="EC" id="3.6.1.54" evidence="10"/>
<evidence type="ECO:0000256" key="2">
    <source>
        <dbReference type="ARBA" id="ARBA00022516"/>
    </source>
</evidence>
<comment type="function">
    <text evidence="10">Hydrolyzes the pyrophosphate bond of UDP-2,3-diacylglucosamine to yield 2,3-diacylglucosamine 1-phosphate (lipid X) and UMP by catalyzing the attack of water at the alpha-P atom. Involved in the biosynthesis of lipid A, a phosphorylated glycolipid that anchors the lipopolysaccharide to the outer membrane of the cell.</text>
</comment>
<dbReference type="GO" id="GO:0005737">
    <property type="term" value="C:cytoplasm"/>
    <property type="evidence" value="ECO:0007669"/>
    <property type="project" value="InterPro"/>
</dbReference>
<dbReference type="PANTHER" id="PTHR34990">
    <property type="entry name" value="UDP-2,3-DIACYLGLUCOSAMINE HYDROLASE-RELATED"/>
    <property type="match status" value="1"/>
</dbReference>
<name>A0A1F6TE61_9PROT</name>
<dbReference type="InterPro" id="IPR010138">
    <property type="entry name" value="UDP-diacylglucosamine_Hdrlase"/>
</dbReference>
<evidence type="ECO:0000256" key="4">
    <source>
        <dbReference type="ARBA" id="ARBA00022556"/>
    </source>
</evidence>
<comment type="caution">
    <text evidence="10">Lacks conserved residue(s) required for the propagation of feature annotation.</text>
</comment>
<dbReference type="Proteomes" id="UP000177925">
    <property type="component" value="Unassembled WGS sequence"/>
</dbReference>
<dbReference type="SUPFAM" id="SSF56300">
    <property type="entry name" value="Metallo-dependent phosphatases"/>
    <property type="match status" value="1"/>
</dbReference>
<feature type="binding site" evidence="10">
    <location>
        <position position="41"/>
    </location>
    <ligand>
        <name>Mn(2+)</name>
        <dbReference type="ChEBI" id="CHEBI:29035"/>
        <label>1</label>
    </ligand>
</feature>
<feature type="binding site" evidence="10">
    <location>
        <position position="161"/>
    </location>
    <ligand>
        <name>substrate</name>
    </ligand>
</feature>
<dbReference type="InterPro" id="IPR029052">
    <property type="entry name" value="Metallo-depent_PP-like"/>
</dbReference>
<comment type="catalytic activity">
    <reaction evidence="10">
        <text>UDP-2-N,3-O-bis[(3R)-3-hydroxytetradecanoyl]-alpha-D-glucosamine + H2O = 2-N,3-O-bis[(3R)-3-hydroxytetradecanoyl]-alpha-D-glucosaminyl 1-phosphate + UMP + 2 H(+)</text>
        <dbReference type="Rhea" id="RHEA:25213"/>
        <dbReference type="ChEBI" id="CHEBI:15377"/>
        <dbReference type="ChEBI" id="CHEBI:15378"/>
        <dbReference type="ChEBI" id="CHEBI:57865"/>
        <dbReference type="ChEBI" id="CHEBI:57957"/>
        <dbReference type="ChEBI" id="CHEBI:78847"/>
        <dbReference type="EC" id="3.6.1.54"/>
    </reaction>
</comment>
<evidence type="ECO:0000256" key="7">
    <source>
        <dbReference type="ARBA" id="ARBA00023098"/>
    </source>
</evidence>
<comment type="cofactor">
    <cofactor evidence="10">
        <name>Mn(2+)</name>
        <dbReference type="ChEBI" id="CHEBI:29035"/>
    </cofactor>
    <text evidence="10">Binds 2 Mn(2+) ions per subunit in a binuclear metal center.</text>
</comment>
<sequence length="242" mass="27147">MATLFIADLHLSAHRPKIIALFLDFLRHRAARAEALYILGDLFEYWIGDDAAGQTENRPVVQGLRALTAGGVPVFVMHGNRDFLLGPTFESLTGCRLLADPARITLYGEEVLLMHGDNLCTDDVDYQKFRRLVRDPEWQRQLLGKSLEEREQIARSVRELSQAAMTGKPPEIMDVNPAAVAATIRQHGVRHLIHGHTHRPAQHEFLVDGKPARRTVLGDWYEQGSVLRCQAGHCALERFASA</sequence>
<comment type="subcellular location">
    <subcellularLocation>
        <location evidence="10">Cell inner membrane</location>
        <topology evidence="10">Peripheral membrane protein</topology>
        <orientation evidence="10">Cytoplasmic side</orientation>
    </subcellularLocation>
</comment>
<feature type="binding site" evidence="10">
    <location>
        <position position="196"/>
    </location>
    <ligand>
        <name>Mn(2+)</name>
        <dbReference type="ChEBI" id="CHEBI:29035"/>
        <label>2</label>
    </ligand>
</feature>
<dbReference type="STRING" id="1817758.A2150_00770"/>
<comment type="pathway">
    <text evidence="10">Glycolipid biosynthesis; lipid IV(A) biosynthesis; lipid IV(A) from (3R)-3-hydroxytetradecanoyl-[acyl-carrier-protein] and UDP-N-acetyl-alpha-D-glucosamine: step 4/6.</text>
</comment>
<evidence type="ECO:0000256" key="3">
    <source>
        <dbReference type="ARBA" id="ARBA00022519"/>
    </source>
</evidence>
<evidence type="ECO:0000256" key="10">
    <source>
        <dbReference type="HAMAP-Rule" id="MF_00575"/>
    </source>
</evidence>
<keyword evidence="1 10" id="KW-1003">Cell membrane</keyword>
<evidence type="ECO:0000259" key="11">
    <source>
        <dbReference type="Pfam" id="PF00149"/>
    </source>
</evidence>
<feature type="binding site" evidence="10">
    <location>
        <position position="115"/>
    </location>
    <ligand>
        <name>Mn(2+)</name>
        <dbReference type="ChEBI" id="CHEBI:29035"/>
        <label>2</label>
    </ligand>
</feature>
<feature type="binding site" evidence="10">
    <location>
        <position position="8"/>
    </location>
    <ligand>
        <name>Mn(2+)</name>
        <dbReference type="ChEBI" id="CHEBI:29035"/>
        <label>1</label>
    </ligand>
</feature>
<keyword evidence="4 10" id="KW-0441">Lipid A biosynthesis</keyword>
<feature type="binding site" evidence="10">
    <location>
        <position position="10"/>
    </location>
    <ligand>
        <name>Mn(2+)</name>
        <dbReference type="ChEBI" id="CHEBI:29035"/>
        <label>1</label>
    </ligand>
</feature>
<accession>A0A1F6TE61</accession>
<dbReference type="InterPro" id="IPR004843">
    <property type="entry name" value="Calcineurin-like_PHP"/>
</dbReference>
<comment type="similarity">
    <text evidence="10">Belongs to the LpxH family.</text>
</comment>
<keyword evidence="8 10" id="KW-0472">Membrane</keyword>
<dbReference type="NCBIfam" id="TIGR01854">
    <property type="entry name" value="lipid_A_lpxH"/>
    <property type="match status" value="1"/>
</dbReference>
<dbReference type="UniPathway" id="UPA00359">
    <property type="reaction ID" value="UER00480"/>
</dbReference>
<dbReference type="GO" id="GO:0019897">
    <property type="term" value="C:extrinsic component of plasma membrane"/>
    <property type="evidence" value="ECO:0007669"/>
    <property type="project" value="UniProtKB-UniRule"/>
</dbReference>
<dbReference type="Gene3D" id="3.60.21.10">
    <property type="match status" value="1"/>
</dbReference>
<feature type="binding site" evidence="10">
    <location>
        <position position="198"/>
    </location>
    <ligand>
        <name>Mn(2+)</name>
        <dbReference type="ChEBI" id="CHEBI:29035"/>
        <label>1</label>
    </ligand>
</feature>
<keyword evidence="7 10" id="KW-0443">Lipid metabolism</keyword>
<keyword evidence="5 10" id="KW-0479">Metal-binding</keyword>
<dbReference type="NCBIfam" id="NF003743">
    <property type="entry name" value="PRK05340.1"/>
    <property type="match status" value="1"/>
</dbReference>
<evidence type="ECO:0000256" key="5">
    <source>
        <dbReference type="ARBA" id="ARBA00022723"/>
    </source>
</evidence>
<keyword evidence="6 10" id="KW-0378">Hydrolase</keyword>
<gene>
    <name evidence="10" type="primary">lpxH</name>
    <name evidence="12" type="ORF">A2150_00770</name>
</gene>
<dbReference type="GO" id="GO:0009245">
    <property type="term" value="P:lipid A biosynthetic process"/>
    <property type="evidence" value="ECO:0007669"/>
    <property type="project" value="UniProtKB-UniRule"/>
</dbReference>
<dbReference type="InterPro" id="IPR043461">
    <property type="entry name" value="LpxH-like"/>
</dbReference>
<feature type="binding site" evidence="10">
    <location>
        <position position="80"/>
    </location>
    <ligand>
        <name>Mn(2+)</name>
        <dbReference type="ChEBI" id="CHEBI:29035"/>
        <label>2</label>
    </ligand>
</feature>
<comment type="caution">
    <text evidence="12">The sequence shown here is derived from an EMBL/GenBank/DDBJ whole genome shotgun (WGS) entry which is preliminary data.</text>
</comment>
<dbReference type="Pfam" id="PF00149">
    <property type="entry name" value="Metallophos"/>
    <property type="match status" value="1"/>
</dbReference>
<evidence type="ECO:0000256" key="1">
    <source>
        <dbReference type="ARBA" id="ARBA00022475"/>
    </source>
</evidence>
<reference evidence="12 13" key="1">
    <citation type="journal article" date="2016" name="Nat. Commun.">
        <title>Thousands of microbial genomes shed light on interconnected biogeochemical processes in an aquifer system.</title>
        <authorList>
            <person name="Anantharaman K."/>
            <person name="Brown C.T."/>
            <person name="Hug L.A."/>
            <person name="Sharon I."/>
            <person name="Castelle C.J."/>
            <person name="Probst A.J."/>
            <person name="Thomas B.C."/>
            <person name="Singh A."/>
            <person name="Wilkins M.J."/>
            <person name="Karaoz U."/>
            <person name="Brodie E.L."/>
            <person name="Williams K.H."/>
            <person name="Hubbard S.S."/>
            <person name="Banfield J.F."/>
        </authorList>
    </citation>
    <scope>NUCLEOTIDE SEQUENCE [LARGE SCALE GENOMIC DNA]</scope>
</reference>
<dbReference type="HAMAP" id="MF_00575">
    <property type="entry name" value="LpxH"/>
    <property type="match status" value="1"/>
</dbReference>
<dbReference type="CDD" id="cd07398">
    <property type="entry name" value="MPP_YbbF-LpxH"/>
    <property type="match status" value="1"/>
</dbReference>
<evidence type="ECO:0000313" key="13">
    <source>
        <dbReference type="Proteomes" id="UP000177925"/>
    </source>
</evidence>